<name>A0ABQ3R1T3_9ACTN</name>
<gene>
    <name evidence="2" type="ORF">Sviol_78650</name>
</gene>
<dbReference type="Proteomes" id="UP001050808">
    <property type="component" value="Unassembled WGS sequence"/>
</dbReference>
<keyword evidence="3" id="KW-1185">Reference proteome</keyword>
<organism evidence="2 3">
    <name type="scientific">Streptomyces violascens</name>
    <dbReference type="NCBI Taxonomy" id="67381"/>
    <lineage>
        <taxon>Bacteria</taxon>
        <taxon>Bacillati</taxon>
        <taxon>Actinomycetota</taxon>
        <taxon>Actinomycetes</taxon>
        <taxon>Kitasatosporales</taxon>
        <taxon>Streptomycetaceae</taxon>
        <taxon>Streptomyces</taxon>
    </lineage>
</organism>
<reference evidence="2" key="1">
    <citation type="submission" date="2024-05" db="EMBL/GenBank/DDBJ databases">
        <title>Whole genome shotgun sequence of Streptomyces violascens NBRC 12920.</title>
        <authorList>
            <person name="Komaki H."/>
            <person name="Tamura T."/>
        </authorList>
    </citation>
    <scope>NUCLEOTIDE SEQUENCE</scope>
    <source>
        <strain evidence="2">NBRC 12920</strain>
    </source>
</reference>
<protein>
    <submittedName>
        <fullName evidence="2">Uncharacterized protein</fullName>
    </submittedName>
</protein>
<dbReference type="EMBL" id="BNDY01000020">
    <property type="protein sequence ID" value="GHI43457.1"/>
    <property type="molecule type" value="Genomic_DNA"/>
</dbReference>
<proteinExistence type="predicted"/>
<accession>A0ABQ3R1T3</accession>
<sequence>MGFTVAAVGRRVPRFSGCPGGRRPGAGRLSSWGRAPDPGGSPTRPPVRGVEKFEPWGPRPQPPPCGGSAPCTPEELARPPARDGGWMG</sequence>
<evidence type="ECO:0000313" key="2">
    <source>
        <dbReference type="EMBL" id="GHI43457.1"/>
    </source>
</evidence>
<evidence type="ECO:0000313" key="3">
    <source>
        <dbReference type="Proteomes" id="UP001050808"/>
    </source>
</evidence>
<evidence type="ECO:0000256" key="1">
    <source>
        <dbReference type="SAM" id="MobiDB-lite"/>
    </source>
</evidence>
<comment type="caution">
    <text evidence="2">The sequence shown here is derived from an EMBL/GenBank/DDBJ whole genome shotgun (WGS) entry which is preliminary data.</text>
</comment>
<feature type="region of interest" description="Disordered" evidence="1">
    <location>
        <begin position="1"/>
        <end position="88"/>
    </location>
</feature>